<feature type="transmembrane region" description="Helical" evidence="1">
    <location>
        <begin position="325"/>
        <end position="348"/>
    </location>
</feature>
<keyword evidence="1" id="KW-1133">Transmembrane helix</keyword>
<gene>
    <name evidence="2" type="ORF">G7Y85_02305</name>
</gene>
<protein>
    <recommendedName>
        <fullName evidence="4">APC family permease</fullName>
    </recommendedName>
</protein>
<feature type="transmembrane region" description="Helical" evidence="1">
    <location>
        <begin position="166"/>
        <end position="185"/>
    </location>
</feature>
<feature type="transmembrane region" description="Helical" evidence="1">
    <location>
        <begin position="243"/>
        <end position="265"/>
    </location>
</feature>
<dbReference type="RefSeq" id="WP_166251117.1">
    <property type="nucleotide sequence ID" value="NZ_JAAMOW010000001.1"/>
</dbReference>
<dbReference type="AlphaFoldDB" id="A0A6M2BNF9"/>
<name>A0A6M2BNF9_9GAMM</name>
<dbReference type="EMBL" id="JAAMOW010000001">
    <property type="protein sequence ID" value="NGY03587.1"/>
    <property type="molecule type" value="Genomic_DNA"/>
</dbReference>
<keyword evidence="3" id="KW-1185">Reference proteome</keyword>
<feature type="transmembrane region" description="Helical" evidence="1">
    <location>
        <begin position="205"/>
        <end position="222"/>
    </location>
</feature>
<dbReference type="Gene3D" id="1.20.1740.10">
    <property type="entry name" value="Amino acid/polyamine transporter I"/>
    <property type="match status" value="1"/>
</dbReference>
<feature type="transmembrane region" description="Helical" evidence="1">
    <location>
        <begin position="104"/>
        <end position="130"/>
    </location>
</feature>
<feature type="transmembrane region" description="Helical" evidence="1">
    <location>
        <begin position="6"/>
        <end position="22"/>
    </location>
</feature>
<evidence type="ECO:0000313" key="3">
    <source>
        <dbReference type="Proteomes" id="UP000472676"/>
    </source>
</evidence>
<keyword evidence="1" id="KW-0812">Transmembrane</keyword>
<evidence type="ECO:0000256" key="1">
    <source>
        <dbReference type="SAM" id="Phobius"/>
    </source>
</evidence>
<organism evidence="2 3">
    <name type="scientific">Solimonas terrae</name>
    <dbReference type="NCBI Taxonomy" id="1396819"/>
    <lineage>
        <taxon>Bacteria</taxon>
        <taxon>Pseudomonadati</taxon>
        <taxon>Pseudomonadota</taxon>
        <taxon>Gammaproteobacteria</taxon>
        <taxon>Nevskiales</taxon>
        <taxon>Nevskiaceae</taxon>
        <taxon>Solimonas</taxon>
    </lineage>
</organism>
<feature type="transmembrane region" description="Helical" evidence="1">
    <location>
        <begin position="60"/>
        <end position="83"/>
    </location>
</feature>
<reference evidence="2 3" key="1">
    <citation type="journal article" date="2014" name="Int. J. Syst. Evol. Microbiol.">
        <title>Solimonas terrae sp. nov., isolated from soil.</title>
        <authorList>
            <person name="Kim S.J."/>
            <person name="Moon J.Y."/>
            <person name="Weon H.Y."/>
            <person name="Ahn J.H."/>
            <person name="Chen W.M."/>
            <person name="Kwon S.W."/>
        </authorList>
    </citation>
    <scope>NUCLEOTIDE SEQUENCE [LARGE SCALE GENOMIC DNA]</scope>
    <source>
        <strain evidence="2 3">KIS83-12</strain>
    </source>
</reference>
<feature type="transmembrane region" description="Helical" evidence="1">
    <location>
        <begin position="34"/>
        <end position="54"/>
    </location>
</feature>
<feature type="transmembrane region" description="Helical" evidence="1">
    <location>
        <begin position="285"/>
        <end position="313"/>
    </location>
</feature>
<sequence length="402" mass="42738">MSQLANLVVAAGMVATATVVLRRRLRDAPWWRACLTPLASIIGSGFLVLAPILMREFGRAAPLVMLALCIVAYGFGAVMRYNIAHFESQPCPPRIVRGFESLSSWALCFAYVISVCYYLKLFGAFAMALTPWPGEASGRVVSTAVLITIGAVGWRGGLRRLEHLETIAVSFKLIVIGGLLCGLALHAGQTVPKTGLVSDAAHFDRWSQLALAFGLIITVQGFETSRYLGAAYDAPTRIRTMRYAQWISTLIYVAYVGFAAASIPAANLGHSETAVIDMSAVVSNWLPSLLVAAALAAQFSAAVADALGCGGLAEEISGRRLQDRMVYVLIAAAGIALTWAVDVFGIIAWASRAFALYYALQSGLAARLAWNAGTTGERWRSVGFCALGSLGALIVLSGQPAE</sequence>
<evidence type="ECO:0008006" key="4">
    <source>
        <dbReference type="Google" id="ProtNLM"/>
    </source>
</evidence>
<keyword evidence="1" id="KW-0472">Membrane</keyword>
<proteinExistence type="predicted"/>
<accession>A0A6M2BNF9</accession>
<comment type="caution">
    <text evidence="2">The sequence shown here is derived from an EMBL/GenBank/DDBJ whole genome shotgun (WGS) entry which is preliminary data.</text>
</comment>
<feature type="transmembrane region" description="Helical" evidence="1">
    <location>
        <begin position="136"/>
        <end position="154"/>
    </location>
</feature>
<evidence type="ECO:0000313" key="2">
    <source>
        <dbReference type="EMBL" id="NGY03587.1"/>
    </source>
</evidence>
<dbReference type="Proteomes" id="UP000472676">
    <property type="component" value="Unassembled WGS sequence"/>
</dbReference>